<dbReference type="Pfam" id="PF02780">
    <property type="entry name" value="Transketolase_C"/>
    <property type="match status" value="1"/>
</dbReference>
<dbReference type="AlphaFoldDB" id="A0A0F9E1Z9"/>
<organism evidence="5">
    <name type="scientific">marine sediment metagenome</name>
    <dbReference type="NCBI Taxonomy" id="412755"/>
    <lineage>
        <taxon>unclassified sequences</taxon>
        <taxon>metagenomes</taxon>
        <taxon>ecological metagenomes</taxon>
    </lineage>
</organism>
<accession>A0A0F9E1Z9</accession>
<proteinExistence type="inferred from homology"/>
<protein>
    <recommendedName>
        <fullName evidence="4">Transketolase-like pyrimidine-binding domain-containing protein</fullName>
    </recommendedName>
</protein>
<dbReference type="InterPro" id="IPR033248">
    <property type="entry name" value="Transketolase_C"/>
</dbReference>
<dbReference type="PANTHER" id="PTHR43825:SF1">
    <property type="entry name" value="TRANSKETOLASE-LIKE PYRIMIDINE-BINDING DOMAIN-CONTAINING PROTEIN"/>
    <property type="match status" value="1"/>
</dbReference>
<reference evidence="5" key="1">
    <citation type="journal article" date="2015" name="Nature">
        <title>Complex archaea that bridge the gap between prokaryotes and eukaryotes.</title>
        <authorList>
            <person name="Spang A."/>
            <person name="Saw J.H."/>
            <person name="Jorgensen S.L."/>
            <person name="Zaremba-Niedzwiedzka K."/>
            <person name="Martijn J."/>
            <person name="Lind A.E."/>
            <person name="van Eijk R."/>
            <person name="Schleper C."/>
            <person name="Guy L."/>
            <person name="Ettema T.J."/>
        </authorList>
    </citation>
    <scope>NUCLEOTIDE SEQUENCE</scope>
</reference>
<dbReference type="InterPro" id="IPR029061">
    <property type="entry name" value="THDP-binding"/>
</dbReference>
<dbReference type="SUPFAM" id="SSF52518">
    <property type="entry name" value="Thiamin diphosphate-binding fold (THDP-binding)"/>
    <property type="match status" value="1"/>
</dbReference>
<dbReference type="InterPro" id="IPR005475">
    <property type="entry name" value="Transketolase-like_Pyr-bd"/>
</dbReference>
<dbReference type="SUPFAM" id="SSF52922">
    <property type="entry name" value="TK C-terminal domain-like"/>
    <property type="match status" value="1"/>
</dbReference>
<feature type="domain" description="Transketolase-like pyrimidine-binding" evidence="4">
    <location>
        <begin position="4"/>
        <end position="168"/>
    </location>
</feature>
<evidence type="ECO:0000313" key="5">
    <source>
        <dbReference type="EMBL" id="KKL60131.1"/>
    </source>
</evidence>
<evidence type="ECO:0000259" key="4">
    <source>
        <dbReference type="SMART" id="SM00861"/>
    </source>
</evidence>
<sequence length="310" mass="34621">MPEPSLRNIFGKFLVQIGKLNSEIVVLDADLSSSTRTFEFAKTFPKRFFNMGIAEQNQLGTALGFAISGKIPVVSGFSIFTTGRAWEFIRLACHDNLNVKIITTHGGFVGPDGSTHNALEDISLMATLPNLNILIPSDNIELEKILDYAFDVKEPFYIRLPRGSFPKIHTKDYKFNLGEVDILKEGYDLCLIGLGFGSILANKTAQLLENKFNVSLKVINFPTVKPIKINSLIKEIRDTKGIIVLEEHNIYCGFGSILARIISENYPLPMRFIGVNDTFGESGRRELLLNAYGLNYKVVSEKIQDLLKIV</sequence>
<evidence type="ECO:0000256" key="1">
    <source>
        <dbReference type="ARBA" id="ARBA00001964"/>
    </source>
</evidence>
<comment type="caution">
    <text evidence="5">The sequence shown here is derived from an EMBL/GenBank/DDBJ whole genome shotgun (WGS) entry which is preliminary data.</text>
</comment>
<dbReference type="FunFam" id="3.40.50.970:FF:000129">
    <property type="entry name" value="Transketolase"/>
    <property type="match status" value="1"/>
</dbReference>
<evidence type="ECO:0000256" key="2">
    <source>
        <dbReference type="ARBA" id="ARBA00007131"/>
    </source>
</evidence>
<comment type="cofactor">
    <cofactor evidence="1">
        <name>thiamine diphosphate</name>
        <dbReference type="ChEBI" id="CHEBI:58937"/>
    </cofactor>
</comment>
<dbReference type="Gene3D" id="3.40.50.970">
    <property type="match status" value="1"/>
</dbReference>
<keyword evidence="3" id="KW-0786">Thiamine pyrophosphate</keyword>
<dbReference type="InterPro" id="IPR051157">
    <property type="entry name" value="PDH/Transketolase"/>
</dbReference>
<dbReference type="PANTHER" id="PTHR43825">
    <property type="entry name" value="PYRUVATE DEHYDROGENASE E1 COMPONENT"/>
    <property type="match status" value="1"/>
</dbReference>
<dbReference type="InterPro" id="IPR009014">
    <property type="entry name" value="Transketo_C/PFOR_II"/>
</dbReference>
<dbReference type="SMART" id="SM00861">
    <property type="entry name" value="Transket_pyr"/>
    <property type="match status" value="1"/>
</dbReference>
<name>A0A0F9E1Z9_9ZZZZ</name>
<dbReference type="EMBL" id="LAZR01029254">
    <property type="protein sequence ID" value="KKL60131.1"/>
    <property type="molecule type" value="Genomic_DNA"/>
</dbReference>
<dbReference type="CDD" id="cd07033">
    <property type="entry name" value="TPP_PYR_DXS_TK_like"/>
    <property type="match status" value="1"/>
</dbReference>
<evidence type="ECO:0000256" key="3">
    <source>
        <dbReference type="ARBA" id="ARBA00023052"/>
    </source>
</evidence>
<gene>
    <name evidence="5" type="ORF">LCGC14_2208390</name>
</gene>
<comment type="similarity">
    <text evidence="2">Belongs to the transketolase family.</text>
</comment>
<dbReference type="Pfam" id="PF02779">
    <property type="entry name" value="Transket_pyr"/>
    <property type="match status" value="1"/>
</dbReference>
<dbReference type="Gene3D" id="3.40.50.920">
    <property type="match status" value="1"/>
</dbReference>